<dbReference type="InterPro" id="IPR049481">
    <property type="entry name" value="SMN_G2-BD"/>
</dbReference>
<dbReference type="CDD" id="cd22852">
    <property type="entry name" value="SMN_C"/>
    <property type="match status" value="1"/>
</dbReference>
<evidence type="ECO:0000313" key="3">
    <source>
        <dbReference type="EMBL" id="KAJ2926872.1"/>
    </source>
</evidence>
<protein>
    <recommendedName>
        <fullName evidence="2">Survival Motor Neuron Gemin2-binding domain-containing protein</fullName>
    </recommendedName>
</protein>
<feature type="compositionally biased region" description="Polar residues" evidence="1">
    <location>
        <begin position="152"/>
        <end position="179"/>
    </location>
</feature>
<dbReference type="EMBL" id="JANBPK010001043">
    <property type="protein sequence ID" value="KAJ2926872.1"/>
    <property type="molecule type" value="Genomic_DNA"/>
</dbReference>
<dbReference type="Proteomes" id="UP001140091">
    <property type="component" value="Unassembled WGS sequence"/>
</dbReference>
<dbReference type="CDD" id="cd22851">
    <property type="entry name" value="SMN_N"/>
    <property type="match status" value="1"/>
</dbReference>
<feature type="compositionally biased region" description="Basic and acidic residues" evidence="1">
    <location>
        <begin position="98"/>
        <end position="109"/>
    </location>
</feature>
<gene>
    <name evidence="3" type="ORF">H1R20_g10201</name>
</gene>
<evidence type="ECO:0000313" key="4">
    <source>
        <dbReference type="Proteomes" id="UP001140091"/>
    </source>
</evidence>
<evidence type="ECO:0000256" key="1">
    <source>
        <dbReference type="SAM" id="MobiDB-lite"/>
    </source>
</evidence>
<dbReference type="AlphaFoldDB" id="A0A9W8MEH8"/>
<accession>A0A9W8MEH8</accession>
<organism evidence="3 4">
    <name type="scientific">Candolleomyces eurysporus</name>
    <dbReference type="NCBI Taxonomy" id="2828524"/>
    <lineage>
        <taxon>Eukaryota</taxon>
        <taxon>Fungi</taxon>
        <taxon>Dikarya</taxon>
        <taxon>Basidiomycota</taxon>
        <taxon>Agaricomycotina</taxon>
        <taxon>Agaricomycetes</taxon>
        <taxon>Agaricomycetidae</taxon>
        <taxon>Agaricales</taxon>
        <taxon>Agaricineae</taxon>
        <taxon>Psathyrellaceae</taxon>
        <taxon>Candolleomyces</taxon>
    </lineage>
</organism>
<reference evidence="3" key="1">
    <citation type="submission" date="2022-06" db="EMBL/GenBank/DDBJ databases">
        <title>Genome Sequence of Candolleomyces eurysporus.</title>
        <authorList>
            <person name="Buettner E."/>
        </authorList>
    </citation>
    <scope>NUCLEOTIDE SEQUENCE</scope>
    <source>
        <strain evidence="3">VTCC 930004</strain>
    </source>
</reference>
<feature type="domain" description="Survival Motor Neuron Gemin2-binding" evidence="2">
    <location>
        <begin position="108"/>
        <end position="127"/>
    </location>
</feature>
<feature type="non-terminal residue" evidence="3">
    <location>
        <position position="264"/>
    </location>
</feature>
<feature type="region of interest" description="Disordered" evidence="1">
    <location>
        <begin position="146"/>
        <end position="213"/>
    </location>
</feature>
<feature type="compositionally biased region" description="Low complexity" evidence="1">
    <location>
        <begin position="59"/>
        <end position="83"/>
    </location>
</feature>
<keyword evidence="4" id="KW-1185">Reference proteome</keyword>
<dbReference type="OrthoDB" id="197400at2759"/>
<name>A0A9W8MEH8_9AGAR</name>
<sequence length="264" mass="28698">MSGRPLISYDDITLPYDPQQSTNPPPGPPPAKKAKKTNSNNAARFNHQQPTGRWDDPKALSSSSNTAAASKSSTTKPSSKGAAPGKSPSRKGGTSWSVKEESRELTHEEIWDDSALINAWDAAMEEYEAFNGPDKSWKNEPVFKSPLWYNVPPSSRPSNSDLPTQDSVDPSSSALTNGVNEDEGGYGYDGYYGEAEELAPGKDNEQTSEEAAQWPGYSSAYYDLGNPSSSMSTVSQDEAFSRALNAMYWGGYWTAVYHVSVPFI</sequence>
<dbReference type="InterPro" id="IPR047313">
    <property type="entry name" value="SMN_C"/>
</dbReference>
<proteinExistence type="predicted"/>
<comment type="caution">
    <text evidence="3">The sequence shown here is derived from an EMBL/GenBank/DDBJ whole genome shotgun (WGS) entry which is preliminary data.</text>
</comment>
<evidence type="ECO:0000259" key="2">
    <source>
        <dbReference type="Pfam" id="PF20636"/>
    </source>
</evidence>
<feature type="region of interest" description="Disordered" evidence="1">
    <location>
        <begin position="1"/>
        <end position="113"/>
    </location>
</feature>
<dbReference type="Pfam" id="PF20636">
    <property type="entry name" value="SMN_G2-BD"/>
    <property type="match status" value="1"/>
</dbReference>